<reference evidence="1" key="2">
    <citation type="journal article" date="2015" name="Fish Shellfish Immunol.">
        <title>Early steps in the European eel (Anguilla anguilla)-Vibrio vulnificus interaction in the gills: Role of the RtxA13 toxin.</title>
        <authorList>
            <person name="Callol A."/>
            <person name="Pajuelo D."/>
            <person name="Ebbesson L."/>
            <person name="Teles M."/>
            <person name="MacKenzie S."/>
            <person name="Amaro C."/>
        </authorList>
    </citation>
    <scope>NUCLEOTIDE SEQUENCE</scope>
</reference>
<dbReference type="EMBL" id="GBXM01031873">
    <property type="protein sequence ID" value="JAH76704.1"/>
    <property type="molecule type" value="Transcribed_RNA"/>
</dbReference>
<proteinExistence type="predicted"/>
<protein>
    <submittedName>
        <fullName evidence="1">Uncharacterized protein</fullName>
    </submittedName>
</protein>
<name>A0A0E9VEZ1_ANGAN</name>
<evidence type="ECO:0000313" key="1">
    <source>
        <dbReference type="EMBL" id="JAH76704.1"/>
    </source>
</evidence>
<sequence length="13" mass="1521">MNSVIDLRPDHHS</sequence>
<organism evidence="1">
    <name type="scientific">Anguilla anguilla</name>
    <name type="common">European freshwater eel</name>
    <name type="synonym">Muraena anguilla</name>
    <dbReference type="NCBI Taxonomy" id="7936"/>
    <lineage>
        <taxon>Eukaryota</taxon>
        <taxon>Metazoa</taxon>
        <taxon>Chordata</taxon>
        <taxon>Craniata</taxon>
        <taxon>Vertebrata</taxon>
        <taxon>Euteleostomi</taxon>
        <taxon>Actinopterygii</taxon>
        <taxon>Neopterygii</taxon>
        <taxon>Teleostei</taxon>
        <taxon>Anguilliformes</taxon>
        <taxon>Anguillidae</taxon>
        <taxon>Anguilla</taxon>
    </lineage>
</organism>
<reference evidence="1" key="1">
    <citation type="submission" date="2014-11" db="EMBL/GenBank/DDBJ databases">
        <authorList>
            <person name="Amaro Gonzalez C."/>
        </authorList>
    </citation>
    <scope>NUCLEOTIDE SEQUENCE</scope>
</reference>
<accession>A0A0E9VEZ1</accession>